<dbReference type="OrthoDB" id="2019425at2759"/>
<dbReference type="PANTHER" id="PTHR36730">
    <property type="entry name" value="OS03G0210700 PROTEIN"/>
    <property type="match status" value="1"/>
</dbReference>
<organism evidence="1 2">
    <name type="scientific">Cuscuta campestris</name>
    <dbReference type="NCBI Taxonomy" id="132261"/>
    <lineage>
        <taxon>Eukaryota</taxon>
        <taxon>Viridiplantae</taxon>
        <taxon>Streptophyta</taxon>
        <taxon>Embryophyta</taxon>
        <taxon>Tracheophyta</taxon>
        <taxon>Spermatophyta</taxon>
        <taxon>Magnoliopsida</taxon>
        <taxon>eudicotyledons</taxon>
        <taxon>Gunneridae</taxon>
        <taxon>Pentapetalae</taxon>
        <taxon>asterids</taxon>
        <taxon>lamiids</taxon>
        <taxon>Solanales</taxon>
        <taxon>Convolvulaceae</taxon>
        <taxon>Cuscuteae</taxon>
        <taxon>Cuscuta</taxon>
        <taxon>Cuscuta subgen. Grammica</taxon>
        <taxon>Cuscuta sect. Cleistogrammica</taxon>
    </lineage>
</organism>
<sequence length="179" mass="19671">MMGCLLWALPPSPLISPGTQSTHKPPRHKQNNIVAANWSSRSPPQPAQKNQISRKSVVSAAIAVLLFTPPVNAGLLSGFGGIESIPGPDLPQIDFLNRLNEENQKRYADDDARFKESPLLKQLLEKSKLNKEKNRRAIQDKYCIRGAEWGIGDCSTAGMSPEDRENFISALKQKAGVVD</sequence>
<keyword evidence="2" id="KW-1185">Reference proteome</keyword>
<dbReference type="PANTHER" id="PTHR36730:SF1">
    <property type="entry name" value="CATHEPSIN PROPEPTIDE INHIBITOR DOMAIN-CONTAINING PROTEIN"/>
    <property type="match status" value="1"/>
</dbReference>
<dbReference type="AlphaFoldDB" id="A0A484N482"/>
<accession>A0A484N482</accession>
<dbReference type="Proteomes" id="UP000595140">
    <property type="component" value="Unassembled WGS sequence"/>
</dbReference>
<name>A0A484N482_9ASTE</name>
<proteinExistence type="predicted"/>
<evidence type="ECO:0000313" key="1">
    <source>
        <dbReference type="EMBL" id="VFQ95276.1"/>
    </source>
</evidence>
<reference evidence="1 2" key="1">
    <citation type="submission" date="2018-04" db="EMBL/GenBank/DDBJ databases">
        <authorList>
            <person name="Vogel A."/>
        </authorList>
    </citation>
    <scope>NUCLEOTIDE SEQUENCE [LARGE SCALE GENOMIC DNA]</scope>
</reference>
<evidence type="ECO:0000313" key="2">
    <source>
        <dbReference type="Proteomes" id="UP000595140"/>
    </source>
</evidence>
<dbReference type="EMBL" id="OOIL02005599">
    <property type="protein sequence ID" value="VFQ95276.1"/>
    <property type="molecule type" value="Genomic_DNA"/>
</dbReference>
<protein>
    <submittedName>
        <fullName evidence="1">Uncharacterized protein</fullName>
    </submittedName>
</protein>
<gene>
    <name evidence="1" type="ORF">CCAM_LOCUS37052</name>
</gene>